<proteinExistence type="predicted"/>
<sequence length="198" mass="22166">MADRNHDHTGGMQQGIQLPSHAVPDVNSDSESTVGSTSDGSDSTSSDTNGGYFALHGITAGPNDNFNSLFNRLAIKENWSKSQRKKHRPEAILGELEAIYGTDNTKLEKWQDLCRDVKIEPVPSSITKCRKALSAVYVNLVNLIDHRHNRAVEIILFPNYHSFRNWTLSGKKGSRIFPKKLAKEEGFIKALLRDLRLH</sequence>
<dbReference type="EMBL" id="JAPHNI010000482">
    <property type="protein sequence ID" value="KAJ8110608.1"/>
    <property type="molecule type" value="Genomic_DNA"/>
</dbReference>
<organism evidence="1 2">
    <name type="scientific">Boeremia exigua</name>
    <dbReference type="NCBI Taxonomy" id="749465"/>
    <lineage>
        <taxon>Eukaryota</taxon>
        <taxon>Fungi</taxon>
        <taxon>Dikarya</taxon>
        <taxon>Ascomycota</taxon>
        <taxon>Pezizomycotina</taxon>
        <taxon>Dothideomycetes</taxon>
        <taxon>Pleosporomycetidae</taxon>
        <taxon>Pleosporales</taxon>
        <taxon>Pleosporineae</taxon>
        <taxon>Didymellaceae</taxon>
        <taxon>Boeremia</taxon>
    </lineage>
</organism>
<keyword evidence="2" id="KW-1185">Reference proteome</keyword>
<comment type="caution">
    <text evidence="1">The sequence shown here is derived from an EMBL/GenBank/DDBJ whole genome shotgun (WGS) entry which is preliminary data.</text>
</comment>
<evidence type="ECO:0000313" key="2">
    <source>
        <dbReference type="Proteomes" id="UP001153331"/>
    </source>
</evidence>
<name>A0ACC2I669_9PLEO</name>
<evidence type="ECO:0000313" key="1">
    <source>
        <dbReference type="EMBL" id="KAJ8110608.1"/>
    </source>
</evidence>
<reference evidence="1" key="1">
    <citation type="submission" date="2022-11" db="EMBL/GenBank/DDBJ databases">
        <title>Genome Sequence of Boeremia exigua.</title>
        <authorList>
            <person name="Buettner E."/>
        </authorList>
    </citation>
    <scope>NUCLEOTIDE SEQUENCE</scope>
    <source>
        <strain evidence="1">CU02</strain>
    </source>
</reference>
<gene>
    <name evidence="1" type="ORF">OPT61_g6590</name>
</gene>
<dbReference type="Proteomes" id="UP001153331">
    <property type="component" value="Unassembled WGS sequence"/>
</dbReference>
<protein>
    <submittedName>
        <fullName evidence="1">Uncharacterized protein</fullName>
    </submittedName>
</protein>
<accession>A0ACC2I669</accession>